<feature type="compositionally biased region" description="Basic and acidic residues" evidence="1">
    <location>
        <begin position="191"/>
        <end position="200"/>
    </location>
</feature>
<dbReference type="InterPro" id="IPR008775">
    <property type="entry name" value="Phytyl_CoA_dOase-like"/>
</dbReference>
<feature type="compositionally biased region" description="Basic and acidic residues" evidence="1">
    <location>
        <begin position="68"/>
        <end position="78"/>
    </location>
</feature>
<evidence type="ECO:0008006" key="4">
    <source>
        <dbReference type="Google" id="ProtNLM"/>
    </source>
</evidence>
<protein>
    <recommendedName>
        <fullName evidence="4">PDZ domain-containing protein</fullName>
    </recommendedName>
</protein>
<evidence type="ECO:0000313" key="3">
    <source>
        <dbReference type="Proteomes" id="UP001165060"/>
    </source>
</evidence>
<feature type="region of interest" description="Disordered" evidence="1">
    <location>
        <begin position="51"/>
        <end position="242"/>
    </location>
</feature>
<dbReference type="EMBL" id="BRYB01000654">
    <property type="protein sequence ID" value="GMI34713.1"/>
    <property type="molecule type" value="Genomic_DNA"/>
</dbReference>
<feature type="compositionally biased region" description="Low complexity" evidence="1">
    <location>
        <begin position="159"/>
        <end position="172"/>
    </location>
</feature>
<accession>A0ABQ6MX11</accession>
<reference evidence="2 3" key="1">
    <citation type="journal article" date="2023" name="Commun. Biol.">
        <title>Genome analysis of Parmales, the sister group of diatoms, reveals the evolutionary specialization of diatoms from phago-mixotrophs to photoautotrophs.</title>
        <authorList>
            <person name="Ban H."/>
            <person name="Sato S."/>
            <person name="Yoshikawa S."/>
            <person name="Yamada K."/>
            <person name="Nakamura Y."/>
            <person name="Ichinomiya M."/>
            <person name="Sato N."/>
            <person name="Blanc-Mathieu R."/>
            <person name="Endo H."/>
            <person name="Kuwata A."/>
            <person name="Ogata H."/>
        </authorList>
    </citation>
    <scope>NUCLEOTIDE SEQUENCE [LARGE SCALE GENOMIC DNA]</scope>
</reference>
<dbReference type="InterPro" id="IPR036034">
    <property type="entry name" value="PDZ_sf"/>
</dbReference>
<evidence type="ECO:0000256" key="1">
    <source>
        <dbReference type="SAM" id="MobiDB-lite"/>
    </source>
</evidence>
<dbReference type="Gene3D" id="2.60.120.620">
    <property type="entry name" value="q2cbj1_9rhob like domain"/>
    <property type="match status" value="1"/>
</dbReference>
<dbReference type="SUPFAM" id="SSF50156">
    <property type="entry name" value="PDZ domain-like"/>
    <property type="match status" value="1"/>
</dbReference>
<dbReference type="SUPFAM" id="SSF51197">
    <property type="entry name" value="Clavaminate synthase-like"/>
    <property type="match status" value="1"/>
</dbReference>
<feature type="non-terminal residue" evidence="2">
    <location>
        <position position="1"/>
    </location>
</feature>
<name>A0ABQ6MX11_9STRA</name>
<gene>
    <name evidence="2" type="ORF">TeGR_g1011</name>
</gene>
<organism evidence="2 3">
    <name type="scientific">Tetraparma gracilis</name>
    <dbReference type="NCBI Taxonomy" id="2962635"/>
    <lineage>
        <taxon>Eukaryota</taxon>
        <taxon>Sar</taxon>
        <taxon>Stramenopiles</taxon>
        <taxon>Ochrophyta</taxon>
        <taxon>Bolidophyceae</taxon>
        <taxon>Parmales</taxon>
        <taxon>Triparmaceae</taxon>
        <taxon>Tetraparma</taxon>
    </lineage>
</organism>
<dbReference type="Proteomes" id="UP001165060">
    <property type="component" value="Unassembled WGS sequence"/>
</dbReference>
<keyword evidence="3" id="KW-1185">Reference proteome</keyword>
<comment type="caution">
    <text evidence="2">The sequence shown here is derived from an EMBL/GenBank/DDBJ whole genome shotgun (WGS) entry which is preliminary data.</text>
</comment>
<feature type="compositionally biased region" description="Basic residues" evidence="1">
    <location>
        <begin position="121"/>
        <end position="131"/>
    </location>
</feature>
<sequence>PRTGEAARSGLLLPGDVLLSVGSTPMSRLSFPRAMKVLADVKGEFVHMAFRRGEARRREEEEEEEEPVYERSLYERSPRGRRSPAKQPSFLDALDRMCAPCGARGSGSGEDTDGSSEGTPPRRRPRPRARSLSRSAGPPPAQDDATALSLGSDPGGLSTGSFASSFESRSASPVPAPFRTGEPADTPVARLRREQEEARRRVPTPSARSASLGESAEDEYPTPPPHRHPRAPPAAVAPAYLPPPRPLPPAAVARMTEAIEAASHEAAAGGFRIWTPASALPPACREWAEADAAAILQRSLPPGTPAVRLLGGAALWKRPGMEATPWHQDFAGSERREPGSTPRRVTRHAAVWLALTATGPRSGCMRFAPSLGYALAPHQTLPRAEAPSGFETHMVRTDAAEAAAEDCALEAGMAVVIGDQVVHASRAVQLHETTSDNVCKWGDDHCHFAHADERGVFGPMLEMEDVYRRELGANFLPPPLASPGLSYSNPGFPHAPAPSRAFLNSLSPESLPMACLAPPGSPALKLPPAAEAELSKLGCVVDLTDISRNSRVSLETLSLNLLKVLVGSFLANSRVRDLHNPTGHFASLYHGAKMGWRSCESRRGTSTATSCSASGSE</sequence>
<proteinExistence type="predicted"/>
<evidence type="ECO:0000313" key="2">
    <source>
        <dbReference type="EMBL" id="GMI34713.1"/>
    </source>
</evidence>
<dbReference type="Pfam" id="PF05721">
    <property type="entry name" value="PhyH"/>
    <property type="match status" value="1"/>
</dbReference>
<dbReference type="Gene3D" id="2.30.42.10">
    <property type="match status" value="1"/>
</dbReference>